<dbReference type="OrthoDB" id="10018002at2759"/>
<evidence type="ECO:0000313" key="3">
    <source>
        <dbReference type="EMBL" id="CAF4496004.1"/>
    </source>
</evidence>
<accession>A0A816BPR1</accession>
<evidence type="ECO:0000313" key="4">
    <source>
        <dbReference type="Proteomes" id="UP000663829"/>
    </source>
</evidence>
<feature type="region of interest" description="Disordered" evidence="1">
    <location>
        <begin position="85"/>
        <end position="112"/>
    </location>
</feature>
<reference evidence="2" key="1">
    <citation type="submission" date="2021-02" db="EMBL/GenBank/DDBJ databases">
        <authorList>
            <person name="Nowell W R."/>
        </authorList>
    </citation>
    <scope>NUCLEOTIDE SEQUENCE</scope>
</reference>
<protein>
    <submittedName>
        <fullName evidence="2">Uncharacterized protein</fullName>
    </submittedName>
</protein>
<organism evidence="2 4">
    <name type="scientific">Didymodactylos carnosus</name>
    <dbReference type="NCBI Taxonomy" id="1234261"/>
    <lineage>
        <taxon>Eukaryota</taxon>
        <taxon>Metazoa</taxon>
        <taxon>Spiralia</taxon>
        <taxon>Gnathifera</taxon>
        <taxon>Rotifera</taxon>
        <taxon>Eurotatoria</taxon>
        <taxon>Bdelloidea</taxon>
        <taxon>Philodinida</taxon>
        <taxon>Philodinidae</taxon>
        <taxon>Didymodactylos</taxon>
    </lineage>
</organism>
<keyword evidence="4" id="KW-1185">Reference proteome</keyword>
<evidence type="ECO:0000313" key="2">
    <source>
        <dbReference type="EMBL" id="CAF1612204.1"/>
    </source>
</evidence>
<evidence type="ECO:0000256" key="1">
    <source>
        <dbReference type="SAM" id="MobiDB-lite"/>
    </source>
</evidence>
<comment type="caution">
    <text evidence="2">The sequence shown here is derived from an EMBL/GenBank/DDBJ whole genome shotgun (WGS) entry which is preliminary data.</text>
</comment>
<gene>
    <name evidence="2" type="ORF">GPM918_LOCUS43160</name>
    <name evidence="3" type="ORF">SRO942_LOCUS44577</name>
</gene>
<dbReference type="EMBL" id="CAJOBC010105154">
    <property type="protein sequence ID" value="CAF4496004.1"/>
    <property type="molecule type" value="Genomic_DNA"/>
</dbReference>
<feature type="compositionally biased region" description="Basic residues" evidence="1">
    <location>
        <begin position="87"/>
        <end position="102"/>
    </location>
</feature>
<name>A0A816BPR1_9BILA</name>
<dbReference type="EMBL" id="CAJNOQ010038349">
    <property type="protein sequence ID" value="CAF1612204.1"/>
    <property type="molecule type" value="Genomic_DNA"/>
</dbReference>
<dbReference type="Proteomes" id="UP000663829">
    <property type="component" value="Unassembled WGS sequence"/>
</dbReference>
<feature type="non-terminal residue" evidence="2">
    <location>
        <position position="112"/>
    </location>
</feature>
<dbReference type="AlphaFoldDB" id="A0A816BPR1"/>
<proteinExistence type="predicted"/>
<sequence>MQPTAPQAQLAISVAAIDTHDEDPILNTGHIGTTAVTRKAKSYGHKLIIHYTHEKRFQSFKKDMHTIYEDVFKDTPAMQVKLIVGNKNRRSARQQLIRKKPSKTLLQNKPPK</sequence>
<dbReference type="Proteomes" id="UP000681722">
    <property type="component" value="Unassembled WGS sequence"/>
</dbReference>